<evidence type="ECO:0000313" key="1">
    <source>
        <dbReference type="EMBL" id="KAJ9148803.1"/>
    </source>
</evidence>
<comment type="caution">
    <text evidence="1">The sequence shown here is derived from an EMBL/GenBank/DDBJ whole genome shotgun (WGS) entry which is preliminary data.</text>
</comment>
<gene>
    <name evidence="1" type="ORF">NKR19_g5836</name>
</gene>
<accession>A0AA38VUW7</accession>
<evidence type="ECO:0000313" key="2">
    <source>
        <dbReference type="Proteomes" id="UP001174691"/>
    </source>
</evidence>
<proteinExistence type="predicted"/>
<dbReference type="Proteomes" id="UP001174691">
    <property type="component" value="Unassembled WGS sequence"/>
</dbReference>
<reference evidence="1" key="1">
    <citation type="submission" date="2022-07" db="EMBL/GenBank/DDBJ databases">
        <title>Fungi with potential for degradation of polypropylene.</title>
        <authorList>
            <person name="Gostincar C."/>
        </authorList>
    </citation>
    <scope>NUCLEOTIDE SEQUENCE</scope>
    <source>
        <strain evidence="1">EXF-13287</strain>
    </source>
</reference>
<keyword evidence="2" id="KW-1185">Reference proteome</keyword>
<dbReference type="EMBL" id="JANBVN010000084">
    <property type="protein sequence ID" value="KAJ9148803.1"/>
    <property type="molecule type" value="Genomic_DNA"/>
</dbReference>
<dbReference type="AlphaFoldDB" id="A0AA38VUW7"/>
<sequence length="100" mass="11617">MPHPIIVIASFLTTIKTTWELSRMVRQRRAAQILKTEVPRIYRALRQAHGKGLLVGREFDYLLERLICAEASKDIIALRKIQSDFEALLARSSPQTRRRM</sequence>
<name>A0AA38VUW7_9PEZI</name>
<organism evidence="1 2">
    <name type="scientific">Coniochaeta hoffmannii</name>
    <dbReference type="NCBI Taxonomy" id="91930"/>
    <lineage>
        <taxon>Eukaryota</taxon>
        <taxon>Fungi</taxon>
        <taxon>Dikarya</taxon>
        <taxon>Ascomycota</taxon>
        <taxon>Pezizomycotina</taxon>
        <taxon>Sordariomycetes</taxon>
        <taxon>Sordariomycetidae</taxon>
        <taxon>Coniochaetales</taxon>
        <taxon>Coniochaetaceae</taxon>
        <taxon>Coniochaeta</taxon>
    </lineage>
</organism>
<protein>
    <submittedName>
        <fullName evidence="1">Uncharacterized protein</fullName>
    </submittedName>
</protein>